<proteinExistence type="predicted"/>
<dbReference type="Proteomes" id="UP001321453">
    <property type="component" value="Unassembled WGS sequence"/>
</dbReference>
<dbReference type="RefSeq" id="WP_289444594.1">
    <property type="nucleotide sequence ID" value="NZ_JAUCGR010000001.1"/>
</dbReference>
<gene>
    <name evidence="1" type="ORF">QRT05_01595</name>
</gene>
<evidence type="ECO:0008006" key="3">
    <source>
        <dbReference type="Google" id="ProtNLM"/>
    </source>
</evidence>
<name>A0ABT7S4X7_9CELL</name>
<keyword evidence="2" id="KW-1185">Reference proteome</keyword>
<organism evidence="1 2">
    <name type="scientific">Cellulomonas edaphi</name>
    <dbReference type="NCBI Taxonomy" id="3053468"/>
    <lineage>
        <taxon>Bacteria</taxon>
        <taxon>Bacillati</taxon>
        <taxon>Actinomycetota</taxon>
        <taxon>Actinomycetes</taxon>
        <taxon>Micrococcales</taxon>
        <taxon>Cellulomonadaceae</taxon>
        <taxon>Cellulomonas</taxon>
    </lineage>
</organism>
<comment type="caution">
    <text evidence="1">The sequence shown here is derived from an EMBL/GenBank/DDBJ whole genome shotgun (WGS) entry which is preliminary data.</text>
</comment>
<accession>A0ABT7S4X7</accession>
<protein>
    <recommendedName>
        <fullName evidence="3">DUF4129 domain-containing protein</fullName>
    </recommendedName>
</protein>
<evidence type="ECO:0000313" key="2">
    <source>
        <dbReference type="Proteomes" id="UP001321453"/>
    </source>
</evidence>
<sequence length="168" mass="18402">MTRRQVRNGVLAFVLATGVALLVTRPGTALLFGLVVTAVVVLLGRLDLEDEVELEPERVIRRDGARGELQELAWAFSSRDGRLSERALRRLREVGTVRLARHGVALGDPEHADRARALVGDRAYATLTRLSHPLPGAADVRHTLDALERLGPTRANDHPHAYDAPEST</sequence>
<reference evidence="1 2" key="1">
    <citation type="submission" date="2023-06" db="EMBL/GenBank/DDBJ databases">
        <title>Cellulomonas sp. MW9 Whole genome sequence.</title>
        <authorList>
            <person name="Park S."/>
        </authorList>
    </citation>
    <scope>NUCLEOTIDE SEQUENCE [LARGE SCALE GENOMIC DNA]</scope>
    <source>
        <strain evidence="1 2">MW9</strain>
    </source>
</reference>
<evidence type="ECO:0000313" key="1">
    <source>
        <dbReference type="EMBL" id="MDM7830014.1"/>
    </source>
</evidence>
<dbReference type="EMBL" id="JAUCGR010000001">
    <property type="protein sequence ID" value="MDM7830014.1"/>
    <property type="molecule type" value="Genomic_DNA"/>
</dbReference>